<dbReference type="PANTHER" id="PTHR43280">
    <property type="entry name" value="ARAC-FAMILY TRANSCRIPTIONAL REGULATOR"/>
    <property type="match status" value="1"/>
</dbReference>
<evidence type="ECO:0000256" key="2">
    <source>
        <dbReference type="ARBA" id="ARBA00023125"/>
    </source>
</evidence>
<dbReference type="Gene3D" id="1.10.10.60">
    <property type="entry name" value="Homeodomain-like"/>
    <property type="match status" value="1"/>
</dbReference>
<evidence type="ECO:0000256" key="1">
    <source>
        <dbReference type="ARBA" id="ARBA00023015"/>
    </source>
</evidence>
<evidence type="ECO:0000256" key="3">
    <source>
        <dbReference type="ARBA" id="ARBA00023163"/>
    </source>
</evidence>
<organism evidence="6 7">
    <name type="scientific">Leptospira weilii str. UI 13098</name>
    <dbReference type="NCBI Taxonomy" id="1088542"/>
    <lineage>
        <taxon>Bacteria</taxon>
        <taxon>Pseudomonadati</taxon>
        <taxon>Spirochaetota</taxon>
        <taxon>Spirochaetia</taxon>
        <taxon>Leptospirales</taxon>
        <taxon>Leptospiraceae</taxon>
        <taxon>Leptospira</taxon>
    </lineage>
</organism>
<keyword evidence="3" id="KW-0804">Transcription</keyword>
<dbReference type="InterPro" id="IPR009057">
    <property type="entry name" value="Homeodomain-like_sf"/>
</dbReference>
<evidence type="ECO:0000259" key="5">
    <source>
        <dbReference type="PROSITE" id="PS01124"/>
    </source>
</evidence>
<reference evidence="6 7" key="1">
    <citation type="submission" date="2013-01" db="EMBL/GenBank/DDBJ databases">
        <authorList>
            <person name="Harkins D.M."/>
            <person name="Durkin A.S."/>
            <person name="Brinkac L.M."/>
            <person name="Haft D.H."/>
            <person name="Selengut J.D."/>
            <person name="Sanka R."/>
            <person name="DePew J."/>
            <person name="Purushe J."/>
            <person name="Chanthongthip A."/>
            <person name="Lattana O."/>
            <person name="Phetsouvanh R."/>
            <person name="Newton P.N."/>
            <person name="Vinetz J.M."/>
            <person name="Sutton G.G."/>
            <person name="Nierman W.C."/>
            <person name="Fouts D.E."/>
        </authorList>
    </citation>
    <scope>NUCLEOTIDE SEQUENCE [LARGE SCALE GENOMIC DNA]</scope>
    <source>
        <strain evidence="6 7">UI 13098</strain>
    </source>
</reference>
<dbReference type="SMART" id="SM00342">
    <property type="entry name" value="HTH_ARAC"/>
    <property type="match status" value="1"/>
</dbReference>
<keyword evidence="4" id="KW-1133">Transmembrane helix</keyword>
<dbReference type="GO" id="GO:0003700">
    <property type="term" value="F:DNA-binding transcription factor activity"/>
    <property type="evidence" value="ECO:0007669"/>
    <property type="project" value="InterPro"/>
</dbReference>
<dbReference type="Proteomes" id="UP000012118">
    <property type="component" value="Unassembled WGS sequence"/>
</dbReference>
<keyword evidence="7" id="KW-1185">Reference proteome</keyword>
<feature type="transmembrane region" description="Helical" evidence="4">
    <location>
        <begin position="63"/>
        <end position="81"/>
    </location>
</feature>
<proteinExistence type="predicted"/>
<evidence type="ECO:0000256" key="4">
    <source>
        <dbReference type="SAM" id="Phobius"/>
    </source>
</evidence>
<comment type="caution">
    <text evidence="6">The sequence shown here is derived from an EMBL/GenBank/DDBJ whole genome shotgun (WGS) entry which is preliminary data.</text>
</comment>
<dbReference type="RefSeq" id="WP_004502515.1">
    <property type="nucleotide sequence ID" value="NZ_AHNU02000022.1"/>
</dbReference>
<name>M6QHP3_9LEPT</name>
<feature type="transmembrane region" description="Helical" evidence="4">
    <location>
        <begin position="121"/>
        <end position="139"/>
    </location>
</feature>
<evidence type="ECO:0000313" key="6">
    <source>
        <dbReference type="EMBL" id="EMN92003.1"/>
    </source>
</evidence>
<keyword evidence="1" id="KW-0805">Transcription regulation</keyword>
<feature type="transmembrane region" description="Helical" evidence="4">
    <location>
        <begin position="6"/>
        <end position="29"/>
    </location>
</feature>
<dbReference type="AlphaFoldDB" id="M6QHP3"/>
<dbReference type="Pfam" id="PF12833">
    <property type="entry name" value="HTH_18"/>
    <property type="match status" value="1"/>
</dbReference>
<evidence type="ECO:0000313" key="7">
    <source>
        <dbReference type="Proteomes" id="UP000012118"/>
    </source>
</evidence>
<accession>M6QHP3</accession>
<dbReference type="InterPro" id="IPR018060">
    <property type="entry name" value="HTH_AraC"/>
</dbReference>
<gene>
    <name evidence="6" type="ORF">LEP1GSC108_0421</name>
</gene>
<feature type="domain" description="HTH araC/xylS-type" evidence="5">
    <location>
        <begin position="185"/>
        <end position="286"/>
    </location>
</feature>
<dbReference type="SUPFAM" id="SSF46689">
    <property type="entry name" value="Homeodomain-like"/>
    <property type="match status" value="1"/>
</dbReference>
<feature type="transmembrane region" description="Helical" evidence="4">
    <location>
        <begin position="93"/>
        <end position="115"/>
    </location>
</feature>
<dbReference type="PANTHER" id="PTHR43280:SF29">
    <property type="entry name" value="ARAC-FAMILY TRANSCRIPTIONAL REGULATOR"/>
    <property type="match status" value="1"/>
</dbReference>
<dbReference type="EMBL" id="AHNU02000022">
    <property type="protein sequence ID" value="EMN92003.1"/>
    <property type="molecule type" value="Genomic_DNA"/>
</dbReference>
<keyword evidence="4" id="KW-0472">Membrane</keyword>
<sequence length="302" mass="34968">MFDMNTFGFYYGVFLYSCGATLVCFNFILGNLDNPWNYYKRLLWIIPITIFFSYFIPNFYFVSIIDILGFGISLFTTVWAFRKLLITQKPFSYFNLPVISLFISICFVLDFLGAIFDNKDFLLISELISGLVICYTVILERIFPFLFCKVISLDLENPIPDHLSESKHPSKHNLLDGVDLIKVEMKLNSFLASKGFKDEELRLPDFASALGLSTHQASHYLNKYLSMSYNDFLNHHRINEAINMLRTHSKFNLLDIAFECGFNSSSSFHRACIKFTGKSPFKLKRYIQLNSESNIEVDTQNT</sequence>
<keyword evidence="4" id="KW-0812">Transmembrane</keyword>
<protein>
    <submittedName>
        <fullName evidence="6">DNA-binding helix-turn-helix protein</fullName>
    </submittedName>
</protein>
<dbReference type="GO" id="GO:0043565">
    <property type="term" value="F:sequence-specific DNA binding"/>
    <property type="evidence" value="ECO:0007669"/>
    <property type="project" value="InterPro"/>
</dbReference>
<dbReference type="PROSITE" id="PS01124">
    <property type="entry name" value="HTH_ARAC_FAMILY_2"/>
    <property type="match status" value="1"/>
</dbReference>
<keyword evidence="2 6" id="KW-0238">DNA-binding</keyword>